<evidence type="ECO:0000313" key="2">
    <source>
        <dbReference type="EMBL" id="GLR46615.1"/>
    </source>
</evidence>
<dbReference type="Proteomes" id="UP001156703">
    <property type="component" value="Unassembled WGS sequence"/>
</dbReference>
<evidence type="ECO:0000256" key="1">
    <source>
        <dbReference type="SAM" id="Phobius"/>
    </source>
</evidence>
<dbReference type="EMBL" id="BSOO01000002">
    <property type="protein sequence ID" value="GLR46615.1"/>
    <property type="molecule type" value="Genomic_DNA"/>
</dbReference>
<keyword evidence="1" id="KW-0472">Membrane</keyword>
<comment type="caution">
    <text evidence="2">The sequence shown here is derived from an EMBL/GenBank/DDBJ whole genome shotgun (WGS) entry which is preliminary data.</text>
</comment>
<organism evidence="2 3">
    <name type="scientific">Sphingomonas astaxanthinifaciens DSM 22298</name>
    <dbReference type="NCBI Taxonomy" id="1123267"/>
    <lineage>
        <taxon>Bacteria</taxon>
        <taxon>Pseudomonadati</taxon>
        <taxon>Pseudomonadota</taxon>
        <taxon>Alphaproteobacteria</taxon>
        <taxon>Sphingomonadales</taxon>
        <taxon>Sphingomonadaceae</taxon>
        <taxon>Sphingomonas</taxon>
    </lineage>
</organism>
<protein>
    <submittedName>
        <fullName evidence="2">Uncharacterized protein</fullName>
    </submittedName>
</protein>
<proteinExistence type="predicted"/>
<reference evidence="3" key="1">
    <citation type="journal article" date="2019" name="Int. J. Syst. Evol. Microbiol.">
        <title>The Global Catalogue of Microorganisms (GCM) 10K type strain sequencing project: providing services to taxonomists for standard genome sequencing and annotation.</title>
        <authorList>
            <consortium name="The Broad Institute Genomics Platform"/>
            <consortium name="The Broad Institute Genome Sequencing Center for Infectious Disease"/>
            <person name="Wu L."/>
            <person name="Ma J."/>
        </authorList>
    </citation>
    <scope>NUCLEOTIDE SEQUENCE [LARGE SCALE GENOMIC DNA]</scope>
    <source>
        <strain evidence="3">NBRC 102146</strain>
    </source>
</reference>
<feature type="transmembrane region" description="Helical" evidence="1">
    <location>
        <begin position="12"/>
        <end position="28"/>
    </location>
</feature>
<name>A0ABQ5Z1G0_9SPHN</name>
<accession>A0ABQ5Z1G0</accession>
<gene>
    <name evidence="2" type="ORF">GCM10007925_03260</name>
</gene>
<sequence>MDFPVHLKRKLWALEIAGFASLFLAFLGHNHFVDDVSERAGIVFIAVALPAIGILWRVSRHFLIRNG</sequence>
<keyword evidence="1" id="KW-0812">Transmembrane</keyword>
<evidence type="ECO:0000313" key="3">
    <source>
        <dbReference type="Proteomes" id="UP001156703"/>
    </source>
</evidence>
<keyword evidence="3" id="KW-1185">Reference proteome</keyword>
<feature type="transmembrane region" description="Helical" evidence="1">
    <location>
        <begin position="40"/>
        <end position="58"/>
    </location>
</feature>
<keyword evidence="1" id="KW-1133">Transmembrane helix</keyword>